<gene>
    <name evidence="2" type="ORF">T190607A01A_50110</name>
</gene>
<keyword evidence="3" id="KW-1185">Reference proteome</keyword>
<name>A0ABM9P541_9FLAO</name>
<dbReference type="Pfam" id="PF22294">
    <property type="entry name" value="DUF6966"/>
    <property type="match status" value="1"/>
</dbReference>
<dbReference type="EMBL" id="CAXIXY010000007">
    <property type="protein sequence ID" value="CAL2092975.1"/>
    <property type="molecule type" value="Genomic_DNA"/>
</dbReference>
<evidence type="ECO:0000313" key="3">
    <source>
        <dbReference type="Proteomes" id="UP001497416"/>
    </source>
</evidence>
<comment type="caution">
    <text evidence="2">The sequence shown here is derived from an EMBL/GenBank/DDBJ whole genome shotgun (WGS) entry which is preliminary data.</text>
</comment>
<organism evidence="2 3">
    <name type="scientific">Tenacibaculum platacis</name>
    <dbReference type="NCBI Taxonomy" id="3137852"/>
    <lineage>
        <taxon>Bacteria</taxon>
        <taxon>Pseudomonadati</taxon>
        <taxon>Bacteroidota</taxon>
        <taxon>Flavobacteriia</taxon>
        <taxon>Flavobacteriales</taxon>
        <taxon>Flavobacteriaceae</taxon>
        <taxon>Tenacibaculum</taxon>
    </lineage>
</organism>
<protein>
    <recommendedName>
        <fullName evidence="1">DUF6966 domain-containing protein</fullName>
    </recommendedName>
</protein>
<evidence type="ECO:0000313" key="2">
    <source>
        <dbReference type="EMBL" id="CAL2092975.1"/>
    </source>
</evidence>
<feature type="domain" description="DUF6966" evidence="1">
    <location>
        <begin position="23"/>
        <end position="73"/>
    </location>
</feature>
<dbReference type="RefSeq" id="WP_348713491.1">
    <property type="nucleotide sequence ID" value="NZ_CAXIXY010000007.1"/>
</dbReference>
<dbReference type="Proteomes" id="UP001497416">
    <property type="component" value="Unassembled WGS sequence"/>
</dbReference>
<sequence>MNELENELISELEKIISLLEYYQEKNWSNHFYKIKDLIDNKNIDGINSLRKLFVGGMGSFNDFYISKINGKELEKNEIKSANQKLKELGKSISDLAFKIKNKT</sequence>
<evidence type="ECO:0000259" key="1">
    <source>
        <dbReference type="Pfam" id="PF22294"/>
    </source>
</evidence>
<proteinExistence type="predicted"/>
<reference evidence="2 3" key="1">
    <citation type="submission" date="2024-05" db="EMBL/GenBank/DDBJ databases">
        <authorList>
            <person name="Duchaud E."/>
        </authorList>
    </citation>
    <scope>NUCLEOTIDE SEQUENCE [LARGE SCALE GENOMIC DNA]</scope>
    <source>
        <strain evidence="2">Ena-SAMPLE-TAB-13-05-2024-13:56:06:370-140302</strain>
    </source>
</reference>
<dbReference type="InterPro" id="IPR054239">
    <property type="entry name" value="DUF6966"/>
</dbReference>
<accession>A0ABM9P541</accession>